<sequence>MPPYPAHPISPAWGDNRKHTPTSLASSRSSLQSVLEESAPEPTCYESTGLLHYPREIILSTGIPASYPELWGTMLFGLRAWPTPILKPAGPFMFAAAVVVAGVWKIQDIGVSTPDALKDPKNPYAASILAKKH</sequence>
<feature type="compositionally biased region" description="Low complexity" evidence="1">
    <location>
        <begin position="23"/>
        <end position="37"/>
    </location>
</feature>
<dbReference type="PANTHER" id="PTHR28060:SF1">
    <property type="entry name" value="ATP SYNTHASE SUBUNIT J, MITOCHONDRIAL"/>
    <property type="match status" value="1"/>
</dbReference>
<dbReference type="PANTHER" id="PTHR28060">
    <property type="entry name" value="ATP SYNTHASE SUBUNIT J, MITOCHONDRIAL"/>
    <property type="match status" value="1"/>
</dbReference>
<dbReference type="GO" id="GO:0045259">
    <property type="term" value="C:proton-transporting ATP synthase complex"/>
    <property type="evidence" value="ECO:0007669"/>
    <property type="project" value="InterPro"/>
</dbReference>
<name>A0AAD3U0J0_9TREE</name>
<dbReference type="AlphaFoldDB" id="A0AAD3U0J0"/>
<dbReference type="GO" id="GO:0046933">
    <property type="term" value="F:proton-transporting ATP synthase activity, rotational mechanism"/>
    <property type="evidence" value="ECO:0007669"/>
    <property type="project" value="TreeGrafter"/>
</dbReference>
<dbReference type="Proteomes" id="UP001222932">
    <property type="component" value="Unassembled WGS sequence"/>
</dbReference>
<evidence type="ECO:0000256" key="1">
    <source>
        <dbReference type="SAM" id="MobiDB-lite"/>
    </source>
</evidence>
<evidence type="ECO:0000313" key="3">
    <source>
        <dbReference type="Proteomes" id="UP001222932"/>
    </source>
</evidence>
<dbReference type="Pfam" id="PF04911">
    <property type="entry name" value="ATP-synt_J"/>
    <property type="match status" value="1"/>
</dbReference>
<proteinExistence type="predicted"/>
<evidence type="ECO:0000313" key="2">
    <source>
        <dbReference type="EMBL" id="GMK59995.1"/>
    </source>
</evidence>
<protein>
    <submittedName>
        <fullName evidence="2">Uncharacterized protein</fullName>
    </submittedName>
</protein>
<reference evidence="2" key="1">
    <citation type="journal article" date="2023" name="BMC Genomics">
        <title>Chromosome-level genome assemblies of Cutaneotrichosporon spp. (Trichosporonales, Basidiomycota) reveal imbalanced evolution between nucleotide sequences and chromosome synteny.</title>
        <authorList>
            <person name="Kobayashi Y."/>
            <person name="Kayamori A."/>
            <person name="Aoki K."/>
            <person name="Shiwa Y."/>
            <person name="Matsutani M."/>
            <person name="Fujita N."/>
            <person name="Sugita T."/>
            <person name="Iwasaki W."/>
            <person name="Tanaka N."/>
            <person name="Takashima M."/>
        </authorList>
    </citation>
    <scope>NUCLEOTIDE SEQUENCE</scope>
    <source>
        <strain evidence="2">HIS016</strain>
    </source>
</reference>
<organism evidence="2 3">
    <name type="scientific">Cutaneotrichosporon spelunceum</name>
    <dbReference type="NCBI Taxonomy" id="1672016"/>
    <lineage>
        <taxon>Eukaryota</taxon>
        <taxon>Fungi</taxon>
        <taxon>Dikarya</taxon>
        <taxon>Basidiomycota</taxon>
        <taxon>Agaricomycotina</taxon>
        <taxon>Tremellomycetes</taxon>
        <taxon>Trichosporonales</taxon>
        <taxon>Trichosporonaceae</taxon>
        <taxon>Cutaneotrichosporon</taxon>
    </lineage>
</organism>
<dbReference type="EMBL" id="BTCM01000009">
    <property type="protein sequence ID" value="GMK59995.1"/>
    <property type="molecule type" value="Genomic_DNA"/>
</dbReference>
<gene>
    <name evidence="2" type="primary">ATP18</name>
    <name evidence="2" type="ORF">CspeluHIS016_0902120</name>
</gene>
<accession>A0AAD3U0J0</accession>
<feature type="region of interest" description="Disordered" evidence="1">
    <location>
        <begin position="1"/>
        <end position="40"/>
    </location>
</feature>
<reference evidence="2" key="2">
    <citation type="submission" date="2023-06" db="EMBL/GenBank/DDBJ databases">
        <authorList>
            <person name="Kobayashi Y."/>
            <person name="Kayamori A."/>
            <person name="Aoki K."/>
            <person name="Shiwa Y."/>
            <person name="Fujita N."/>
            <person name="Sugita T."/>
            <person name="Iwasaki W."/>
            <person name="Tanaka N."/>
            <person name="Takashima M."/>
        </authorList>
    </citation>
    <scope>NUCLEOTIDE SEQUENCE</scope>
    <source>
        <strain evidence="2">HIS016</strain>
    </source>
</reference>
<keyword evidence="3" id="KW-1185">Reference proteome</keyword>
<dbReference type="InterPro" id="IPR006995">
    <property type="entry name" value="ATP_synth_F0_jsu"/>
</dbReference>
<comment type="caution">
    <text evidence="2">The sequence shown here is derived from an EMBL/GenBank/DDBJ whole genome shotgun (WGS) entry which is preliminary data.</text>
</comment>